<dbReference type="RefSeq" id="WP_076689163.1">
    <property type="nucleotide sequence ID" value="NZ_CP018762.1"/>
</dbReference>
<evidence type="ECO:0008006" key="3">
    <source>
        <dbReference type="Google" id="ProtNLM"/>
    </source>
</evidence>
<dbReference type="KEGG" id="maur:BOH66_03035"/>
<proteinExistence type="predicted"/>
<dbReference type="OrthoDB" id="3512812at2"/>
<dbReference type="AlphaFoldDB" id="A0A1P8U5I5"/>
<dbReference type="Proteomes" id="UP000187185">
    <property type="component" value="Chromosome"/>
</dbReference>
<accession>A0A1P8U5I5</accession>
<sequence length="315" mass="32679">MSRPLQIGFAGLAHSHPYSDAENALAVGAEIVGVADPDPRRRAEFAHRFGCPQRDSLAALCARRPDLIIATPHLDDVPRTAALLAASGAPVFFNKVIAANRRQLEAWDEAVDGVPSSLIGTSSVLRFAPAVQELRRATADAEILGIRVIAQHDNALFRSAGREWQDDPTVGGGTLVTVGVHAWEMVDVLLPGAVLTGSTGWVRRRAGSPTRSEDAAAVSGTLSLPGGGAVPVEAWVTGVPGPDRYAIEALTADGVAAADIGRDADADEAMGFAGLIRELAAAAREGRLPVDGAQSRTVVANTIRAAEIARGTGAS</sequence>
<evidence type="ECO:0000313" key="2">
    <source>
        <dbReference type="Proteomes" id="UP000187185"/>
    </source>
</evidence>
<dbReference type="Gene3D" id="3.30.360.10">
    <property type="entry name" value="Dihydrodipicolinate Reductase, domain 2"/>
    <property type="match status" value="1"/>
</dbReference>
<gene>
    <name evidence="1" type="ORF">BOH66_03035</name>
</gene>
<reference evidence="1 2" key="1">
    <citation type="submission" date="2016-12" db="EMBL/GenBank/DDBJ databases">
        <title>Complete genome sequence of Microbacterium aurum KACC 15219.</title>
        <authorList>
            <person name="Jung Y."/>
            <person name="Shin J.-H."/>
            <person name="Lee Y.-J."/>
            <person name="Yi H."/>
            <person name="Bahn Y.-S."/>
            <person name="Kim J.F."/>
            <person name="Lee D.-W."/>
        </authorList>
    </citation>
    <scope>NUCLEOTIDE SEQUENCE [LARGE SCALE GENOMIC DNA]</scope>
    <source>
        <strain evidence="1 2">KACC 15219</strain>
    </source>
</reference>
<dbReference type="STRING" id="36805.BOH66_03035"/>
<name>A0A1P8U5I5_9MICO</name>
<dbReference type="Gene3D" id="3.40.50.720">
    <property type="entry name" value="NAD(P)-binding Rossmann-like Domain"/>
    <property type="match status" value="1"/>
</dbReference>
<dbReference type="InterPro" id="IPR036291">
    <property type="entry name" value="NAD(P)-bd_dom_sf"/>
</dbReference>
<protein>
    <recommendedName>
        <fullName evidence="3">Oxidoreductase</fullName>
    </recommendedName>
</protein>
<keyword evidence="2" id="KW-1185">Reference proteome</keyword>
<dbReference type="EMBL" id="CP018762">
    <property type="protein sequence ID" value="APZ33365.1"/>
    <property type="molecule type" value="Genomic_DNA"/>
</dbReference>
<dbReference type="SUPFAM" id="SSF51735">
    <property type="entry name" value="NAD(P)-binding Rossmann-fold domains"/>
    <property type="match status" value="1"/>
</dbReference>
<evidence type="ECO:0000313" key="1">
    <source>
        <dbReference type="EMBL" id="APZ33365.1"/>
    </source>
</evidence>
<organism evidence="1 2">
    <name type="scientific">Microbacterium aurum</name>
    <dbReference type="NCBI Taxonomy" id="36805"/>
    <lineage>
        <taxon>Bacteria</taxon>
        <taxon>Bacillati</taxon>
        <taxon>Actinomycetota</taxon>
        <taxon>Actinomycetes</taxon>
        <taxon>Micrococcales</taxon>
        <taxon>Microbacteriaceae</taxon>
        <taxon>Microbacterium</taxon>
    </lineage>
</organism>